<evidence type="ECO:0000313" key="3">
    <source>
        <dbReference type="EMBL" id="CAF3920344.1"/>
    </source>
</evidence>
<dbReference type="EMBL" id="CAJOBH010002725">
    <property type="protein sequence ID" value="CAF3920344.1"/>
    <property type="molecule type" value="Genomic_DNA"/>
</dbReference>
<evidence type="ECO:0000256" key="1">
    <source>
        <dbReference type="SAM" id="MobiDB-lite"/>
    </source>
</evidence>
<proteinExistence type="predicted"/>
<sequence>MGHSKVTADKKIEIKTLIEIGFCQRQVARDSNVSQTCVAHMSKKGRKKPSTEDDGRPHVANTGSFFA</sequence>
<organism evidence="2 4">
    <name type="scientific">Rotaria magnacalcarata</name>
    <dbReference type="NCBI Taxonomy" id="392030"/>
    <lineage>
        <taxon>Eukaryota</taxon>
        <taxon>Metazoa</taxon>
        <taxon>Spiralia</taxon>
        <taxon>Gnathifera</taxon>
        <taxon>Rotifera</taxon>
        <taxon>Eurotatoria</taxon>
        <taxon>Bdelloidea</taxon>
        <taxon>Philodinida</taxon>
        <taxon>Philodinidae</taxon>
        <taxon>Rotaria</taxon>
    </lineage>
</organism>
<accession>A0A8S2KTD4</accession>
<gene>
    <name evidence="3" type="ORF">BYL167_LOCUS9463</name>
    <name evidence="2" type="ORF">SMN809_LOCUS4939</name>
</gene>
<dbReference type="EMBL" id="CAJOBI010001195">
    <property type="protein sequence ID" value="CAF3868291.1"/>
    <property type="molecule type" value="Genomic_DNA"/>
</dbReference>
<evidence type="ECO:0000313" key="2">
    <source>
        <dbReference type="EMBL" id="CAF3868291.1"/>
    </source>
</evidence>
<feature type="non-terminal residue" evidence="2">
    <location>
        <position position="1"/>
    </location>
</feature>
<dbReference type="Proteomes" id="UP000676336">
    <property type="component" value="Unassembled WGS sequence"/>
</dbReference>
<name>A0A8S2KTD4_9BILA</name>
<dbReference type="AlphaFoldDB" id="A0A8S2KTD4"/>
<dbReference type="Proteomes" id="UP000681967">
    <property type="component" value="Unassembled WGS sequence"/>
</dbReference>
<protein>
    <submittedName>
        <fullName evidence="2">Uncharacterized protein</fullName>
    </submittedName>
</protein>
<evidence type="ECO:0000313" key="4">
    <source>
        <dbReference type="Proteomes" id="UP000676336"/>
    </source>
</evidence>
<feature type="region of interest" description="Disordered" evidence="1">
    <location>
        <begin position="38"/>
        <end position="67"/>
    </location>
</feature>
<reference evidence="2" key="1">
    <citation type="submission" date="2021-02" db="EMBL/GenBank/DDBJ databases">
        <authorList>
            <person name="Nowell W R."/>
        </authorList>
    </citation>
    <scope>NUCLEOTIDE SEQUENCE</scope>
</reference>
<comment type="caution">
    <text evidence="2">The sequence shown here is derived from an EMBL/GenBank/DDBJ whole genome shotgun (WGS) entry which is preliminary data.</text>
</comment>